<dbReference type="SUPFAM" id="SSF56219">
    <property type="entry name" value="DNase I-like"/>
    <property type="match status" value="2"/>
</dbReference>
<feature type="compositionally biased region" description="Polar residues" evidence="1">
    <location>
        <begin position="2157"/>
        <end position="2170"/>
    </location>
</feature>
<feature type="compositionally biased region" description="Low complexity" evidence="1">
    <location>
        <begin position="2191"/>
        <end position="2215"/>
    </location>
</feature>
<name>A0AA36DXG8_LACSI</name>
<accession>A0AA36DXG8</accession>
<organism evidence="3 4">
    <name type="scientific">Lactuca saligna</name>
    <name type="common">Willowleaf lettuce</name>
    <dbReference type="NCBI Taxonomy" id="75948"/>
    <lineage>
        <taxon>Eukaryota</taxon>
        <taxon>Viridiplantae</taxon>
        <taxon>Streptophyta</taxon>
        <taxon>Embryophyta</taxon>
        <taxon>Tracheophyta</taxon>
        <taxon>Spermatophyta</taxon>
        <taxon>Magnoliopsida</taxon>
        <taxon>eudicotyledons</taxon>
        <taxon>Gunneridae</taxon>
        <taxon>Pentapetalae</taxon>
        <taxon>asterids</taxon>
        <taxon>campanulids</taxon>
        <taxon>Asterales</taxon>
        <taxon>Asteraceae</taxon>
        <taxon>Cichorioideae</taxon>
        <taxon>Cichorieae</taxon>
        <taxon>Lactucinae</taxon>
        <taxon>Lactuca</taxon>
    </lineage>
</organism>
<sequence length="2972" mass="342651">MSPKGTRIIIGWDPNEVIVMPLDANSQVMHCQVIFIKENKRLFCSFVYGCNYYIDRRKLWDSLGKHYNLVAGQPWLIAGDFNVTRELVDTMAGQSKISRGMVEFNECINSIEVQDINSNGLHYTWNQRPRGAFGALKKLDRVLGNHKLIEDFPNVFANFQPYRISDHSPMIIKFPIKRKFRVRPFKFVNSLVLLDNFLPIVESVWKTEVEGFGMFRLCQKLKLLKKPLRKLLTSHGNFAEKVSKCREELCRVQESLDLDPCNEELRFEEGIYLQSFLNASREEESYLKQRAKVHWLKEGYSNSAYFHKVVKGKINRNRIETILDGNGNWKEGDEAFKVIVDYFGEFLGVEHGVVPIIRPEDLEFRKLDNQQAVDMIKDVTDEEIKAALFDIDDDKAPGPDGRSFWDVGPKDRMSWSWRNLLKIRPCLRDFFYSRIGNGEGTSMWYDNWHQLGPLCYVLSPREITNAGYNIRDKVGDVIGDENWNWPSEWIEMIPQLGDFTIPRIIREKKDEVLWVNHKGKIVPFAVNQKILERKYLALIWDILDLMKSCARSGMFLLKTKIISMEIDINLKSRLYEDLSEWLVWNWWELIFDEAWIMNIRKKVNKSGNSSKSVKGYFGQIWKFNKRKDILRSGLIVIYLGDDSVAADWKEMELQNKNRRFLFFEQGLCGIRIDEGVIAIFFVMNNKINLLRRNKSLRFKEVYHREGKNEKQGHTGSLLKDCERGFWMEGYVGNFDLCWIFILVINKCGSKDHRKGVNKNENLRIWVKGLFGHLWGKIKKQDQIVHCLEIIETWKKGRVIGNRMGGYFERQMEVKDGRGWYDMQRIMKKIKVNNKKGQFGHFYKFEVLRCWMDHNGSFLVLQNIWNKMFGVWSNREAIGTIYAVGDKISNIERRKSLRFSSCWYRKGKNKKQGYHGFEGYFGNSNFFWVHLPVRDICGRKNNWKILIKSGKLKIWIKGYCGHCLGKIIVDDHSVNYLGMIEIWRKGIANGSLKGGLFDKHLKDEIENGWSVIQRFLDSNKINNKRGQDGHFHNIDDFWCWNDFNGGKLELQNGWNKINESQNSFHILLKEQGHFGQNYEKSVISIHNMMIFWSLEVKIQRRNYWIRMNSFVLEGVHFQYLYKGIDGHGTFTNFSLKIGLQLGLIPSIIWFIPYDVVKFHHYMEFFSIYCETPPWKQGFSTFVGATTGSISKWWDIHPSITRLGAWVMMVDEDNWNGMLEKRYNQRRSVEENKNRKIVNKDNREDDNLACYSNILLRYIKDNKDTRVERRKKIAIMESFGNGKVETKCIFVWRIWDIGVHRTSVVIDTWIKSMYRDGIFEDWKKKWSVHFEILFDRSMEGVPPDLEPDVIMRKKGKNAKVKNKLKIVQDSDSKQLIDSSQAKSVSSLVNKFESEAIPISSIIPSEAGNADNSKLVSMAIDSLSEVKNEVILPNCSNSNPQFLPDVANLKNHDSPCLFNTENSKLVCMAFDSPLAVKNEAILPNSSNLNLQYPPDVANLKNHVSPCLLNTECSSPSVIFHSSVNPTKVMSDSIEVLSQSVIEFEKDIVQLCSPGEKNSMIAFWNGLSVKEKEGFVHGLRFTKKKYNNGIETDDDKMDAIDDVKKISLVSQRNEILMNWKDLSDKKKGKIIHKLCTSKVKKMAEANFGKNRIPIKSSCSLFPSSVSMKITSEFEASDGLQKVGETVIKLFPEGDPKLNLNEPVSVDLQEICSLQSVVKEKKEKRKIEIDEMVSKQLEQVCNEIKFHFPSKFNHIEIGKKGMFNFNYADPDDKGNNVQMMVDEEEDKKGSIRNSNGGLLITENMLEQMKNGEIKNKVNMNVHTMSLDESKINEPVSYAEKVSGKKLNAANLISKVKKNADLPDGVVEMPICDILKGCSPFKTTLYGYFIDKHVNFFNVNKFAHNTWRKHGLEEVMVNDEGIYFFRFSTEQGMISVLEGGVWMIFDSALVVRRWTTGVSSAKDQHDKVPVWVKIYNVPLEYWNGTGLSHIAWEIGKPLDVDAHTAKMCQDHWGRPAFMRILIEMSAAKEWLKEVHVYSSDLTTGERILSKCKIDYAWNPSKCSHCKVYGHKDSTCGILLAKEVKDIEKTNLDDQKNDGKKVDLMEVLIASTKKVEEDNDGFQTVVKRNKGINLGEKKKEDLGIKNQNFSQGQNGKNHGIGKNTAGNYVANQGQKGNSLEKRGNLVGNQGQKGNNFVKNGNNFGGNQWNKGKGIQGQNGKNQTMNGRNNGFKFEQGQNSKSNNISNRSNSAGSNTGGISSQGNALAFSYNKDQNLNVEKRKDAGSGLKYVPNSGEDNKISSNFDKLQNVENFKDPAIILSSNKFDVLKDLEDDNQVEFSRRSFQGIDLDYLDSVDQMEVIGAILESQVSFNKINEKCEKIFGNWKWIANKGEVGHTYRIILGWNSNFFDVNLIDHNDQVIHCKVSFTSNKKYVFCSIVYAANKYIDRRGLWASLVHHKGLVREDPWIIGGDFNVTINPNESSAGTSKFTKGMVEFLECINALEIQDINCNGLNFTWNQKPQGNNGILKKLDRVMGNSSLMDLFPSIFASFLPYGLSDHSPIVIKIPLKAKFKVLPFKFPNVLTLSADLKVLVENQWNIEIQGTKMYALIQKLKNLKKPIRKLLKKQGHFSDNVSHFRKELDMVQADLDEDPFNSDLRNLEAIFLGELKKAYEKEECFLKQKAKIQWLKDGDNNSKFFHKMVKGRVHKSRIEAIMNNDGEWLEGEEIYKEFVEYFKNFLGNEVPCGEIVQPNTLFSKKLDLIEAAEMIKIVTNNEIKETLFDIDDDKSPGPDGLRPYFRNHFCSKVGNGVNTFMWYDDWHSLGALSYVLSPREIANAGFRITDKVKDVIMDNSWFWPSEWISLIPQLNDFQLPKLDPLVNDRVRWRKRNGQEVEFEIHQVWKDLSNCGQKIAFAASVYYIWRERNCRLFRKGRTEEMKIAVNIFEEIRLKLIGLKGEFLGFDNDVKRKWGVPVGKEDNND</sequence>
<evidence type="ECO:0000256" key="1">
    <source>
        <dbReference type="SAM" id="MobiDB-lite"/>
    </source>
</evidence>
<dbReference type="Pfam" id="PF14111">
    <property type="entry name" value="DUF4283"/>
    <property type="match status" value="1"/>
</dbReference>
<reference evidence="3" key="1">
    <citation type="submission" date="2023-04" db="EMBL/GenBank/DDBJ databases">
        <authorList>
            <person name="Vijverberg K."/>
            <person name="Xiong W."/>
            <person name="Schranz E."/>
        </authorList>
    </citation>
    <scope>NUCLEOTIDE SEQUENCE</scope>
</reference>
<dbReference type="PANTHER" id="PTHR33710">
    <property type="entry name" value="BNAC02G09200D PROTEIN"/>
    <property type="match status" value="1"/>
</dbReference>
<feature type="region of interest" description="Disordered" evidence="1">
    <location>
        <begin position="2136"/>
        <end position="2175"/>
    </location>
</feature>
<feature type="compositionally biased region" description="Polar residues" evidence="1">
    <location>
        <begin position="2138"/>
        <end position="2149"/>
    </location>
</feature>
<evidence type="ECO:0000313" key="3">
    <source>
        <dbReference type="EMBL" id="CAI9274212.1"/>
    </source>
</evidence>
<evidence type="ECO:0000313" key="4">
    <source>
        <dbReference type="Proteomes" id="UP001177003"/>
    </source>
</evidence>
<feature type="compositionally biased region" description="Low complexity" evidence="1">
    <location>
        <begin position="2231"/>
        <end position="2246"/>
    </location>
</feature>
<proteinExistence type="predicted"/>
<evidence type="ECO:0000259" key="2">
    <source>
        <dbReference type="Pfam" id="PF14111"/>
    </source>
</evidence>
<dbReference type="Proteomes" id="UP001177003">
    <property type="component" value="Chromosome 3"/>
</dbReference>
<gene>
    <name evidence="3" type="ORF">LSALG_LOCUS14304</name>
</gene>
<dbReference type="InterPro" id="IPR025558">
    <property type="entry name" value="DUF4283"/>
</dbReference>
<keyword evidence="4" id="KW-1185">Reference proteome</keyword>
<dbReference type="PANTHER" id="PTHR33710:SF13">
    <property type="entry name" value="ENDONUCLEASE_EXONUCLEASE_PHOSPHATASE FAMILY PROTEIN"/>
    <property type="match status" value="1"/>
</dbReference>
<dbReference type="EMBL" id="OX465079">
    <property type="protein sequence ID" value="CAI9274212.1"/>
    <property type="molecule type" value="Genomic_DNA"/>
</dbReference>
<dbReference type="InterPro" id="IPR036691">
    <property type="entry name" value="Endo/exonu/phosph_ase_sf"/>
</dbReference>
<feature type="domain" description="DUF4283" evidence="2">
    <location>
        <begin position="1875"/>
        <end position="1953"/>
    </location>
</feature>
<feature type="region of interest" description="Disordered" evidence="1">
    <location>
        <begin position="2191"/>
        <end position="2251"/>
    </location>
</feature>
<dbReference type="Gene3D" id="3.60.10.10">
    <property type="entry name" value="Endonuclease/exonuclease/phosphatase"/>
    <property type="match status" value="2"/>
</dbReference>
<protein>
    <recommendedName>
        <fullName evidence="2">DUF4283 domain-containing protein</fullName>
    </recommendedName>
</protein>